<dbReference type="NCBIfam" id="TIGR01494">
    <property type="entry name" value="ATPase_P-type"/>
    <property type="match status" value="3"/>
</dbReference>
<dbReference type="SFLD" id="SFLDS00003">
    <property type="entry name" value="Haloacid_Dehalogenase"/>
    <property type="match status" value="1"/>
</dbReference>
<dbReference type="InterPro" id="IPR022141">
    <property type="entry name" value="ATP_Ca_trans_C"/>
</dbReference>
<dbReference type="InterPro" id="IPR023214">
    <property type="entry name" value="HAD_sf"/>
</dbReference>
<evidence type="ECO:0000256" key="5">
    <source>
        <dbReference type="ARBA" id="ARBA00022568"/>
    </source>
</evidence>
<reference evidence="27" key="1">
    <citation type="submission" date="2025-08" db="UniProtKB">
        <authorList>
            <consortium name="RefSeq"/>
        </authorList>
    </citation>
    <scope>IDENTIFICATION</scope>
</reference>
<feature type="transmembrane region" description="Helical" evidence="23">
    <location>
        <begin position="150"/>
        <end position="169"/>
    </location>
</feature>
<keyword evidence="6 23" id="KW-0812">Transmembrane</keyword>
<evidence type="ECO:0000256" key="6">
    <source>
        <dbReference type="ARBA" id="ARBA00022692"/>
    </source>
</evidence>
<dbReference type="PRINTS" id="PR00119">
    <property type="entry name" value="CATATPASE"/>
</dbReference>
<evidence type="ECO:0000256" key="12">
    <source>
        <dbReference type="ARBA" id="ARBA00022846"/>
    </source>
</evidence>
<dbReference type="FunFam" id="2.70.150.10:FF:000001">
    <property type="entry name" value="Calcium-transporting ATPase"/>
    <property type="match status" value="1"/>
</dbReference>
<evidence type="ECO:0000256" key="14">
    <source>
        <dbReference type="ARBA" id="ARBA00022967"/>
    </source>
</evidence>
<dbReference type="NCBIfam" id="TIGR01517">
    <property type="entry name" value="ATPase-IIB_Ca"/>
    <property type="match status" value="1"/>
</dbReference>
<dbReference type="FunFam" id="3.40.50.1000:FF:000007">
    <property type="entry name" value="Calcium-transporting ATPase"/>
    <property type="match status" value="1"/>
</dbReference>
<dbReference type="RefSeq" id="XP_012697962.1">
    <property type="nucleotide sequence ID" value="XM_012842508.3"/>
</dbReference>
<dbReference type="GO" id="GO:0005886">
    <property type="term" value="C:plasma membrane"/>
    <property type="evidence" value="ECO:0007669"/>
    <property type="project" value="TreeGrafter"/>
</dbReference>
<dbReference type="InterPro" id="IPR044492">
    <property type="entry name" value="P_typ_ATPase_HD_dom"/>
</dbReference>
<organism evidence="26 27">
    <name type="scientific">Clupea harengus</name>
    <name type="common">Atlantic herring</name>
    <dbReference type="NCBI Taxonomy" id="7950"/>
    <lineage>
        <taxon>Eukaryota</taxon>
        <taxon>Metazoa</taxon>
        <taxon>Chordata</taxon>
        <taxon>Craniata</taxon>
        <taxon>Vertebrata</taxon>
        <taxon>Euteleostomi</taxon>
        <taxon>Actinopterygii</taxon>
        <taxon>Neopterygii</taxon>
        <taxon>Teleostei</taxon>
        <taxon>Clupei</taxon>
        <taxon>Clupeiformes</taxon>
        <taxon>Clupeoidei</taxon>
        <taxon>Clupeidae</taxon>
        <taxon>Clupea</taxon>
    </lineage>
</organism>
<comment type="catalytic activity">
    <reaction evidence="20 23">
        <text>Ca(2+)(in) + ATP + H2O = Ca(2+)(out) + ADP + phosphate + H(+)</text>
        <dbReference type="Rhea" id="RHEA:18105"/>
        <dbReference type="ChEBI" id="CHEBI:15377"/>
        <dbReference type="ChEBI" id="CHEBI:15378"/>
        <dbReference type="ChEBI" id="CHEBI:29108"/>
        <dbReference type="ChEBI" id="CHEBI:30616"/>
        <dbReference type="ChEBI" id="CHEBI:43474"/>
        <dbReference type="ChEBI" id="CHEBI:456216"/>
        <dbReference type="EC" id="7.2.2.10"/>
    </reaction>
</comment>
<feature type="region of interest" description="Disordered" evidence="24">
    <location>
        <begin position="290"/>
        <end position="355"/>
    </location>
</feature>
<dbReference type="InterPro" id="IPR001757">
    <property type="entry name" value="P_typ_ATPase"/>
</dbReference>
<proteinExistence type="inferred from homology"/>
<keyword evidence="2 23" id="KW-0813">Transport</keyword>
<dbReference type="EC" id="7.2.2.10" evidence="23"/>
<dbReference type="CTD" id="561190"/>
<keyword evidence="19" id="KW-0966">Cell projection</keyword>
<dbReference type="PANTHER" id="PTHR24093:SF523">
    <property type="entry name" value="CALCIUM-TRANSPORTING ATPASE"/>
    <property type="match status" value="1"/>
</dbReference>
<dbReference type="CDD" id="cd02081">
    <property type="entry name" value="P-type_ATPase_Ca_PMCA-like"/>
    <property type="match status" value="1"/>
</dbReference>
<keyword evidence="14" id="KW-1278">Translocase</keyword>
<gene>
    <name evidence="27" type="primary">atp2b1b</name>
</gene>
<dbReference type="GO" id="GO:0005388">
    <property type="term" value="F:P-type calcium transporter activity"/>
    <property type="evidence" value="ECO:0007669"/>
    <property type="project" value="UniProtKB-EC"/>
</dbReference>
<dbReference type="FunFam" id="1.20.1110.10:FF:000001">
    <property type="entry name" value="Calcium-transporting ATPase"/>
    <property type="match status" value="1"/>
</dbReference>
<dbReference type="Pfam" id="PF08282">
    <property type="entry name" value="Hydrolase_3"/>
    <property type="match status" value="1"/>
</dbReference>
<comment type="subcellular location">
    <subcellularLocation>
        <location evidence="21">Cell projection</location>
        <location evidence="21">Cilium</location>
        <location evidence="21">Flagellum membrane</location>
        <topology evidence="21">Multi-pass membrane protein</topology>
    </subcellularLocation>
    <subcellularLocation>
        <location evidence="23">Membrane</location>
        <topology evidence="23">Multi-pass membrane protein</topology>
    </subcellularLocation>
</comment>
<feature type="domain" description="Cation-transporting P-type ATPase N-terminal" evidence="25">
    <location>
        <begin position="46"/>
        <end position="122"/>
    </location>
</feature>
<evidence type="ECO:0000256" key="18">
    <source>
        <dbReference type="ARBA" id="ARBA00023136"/>
    </source>
</evidence>
<dbReference type="Pfam" id="PF00122">
    <property type="entry name" value="E1-E2_ATPase"/>
    <property type="match status" value="1"/>
</dbReference>
<feature type="transmembrane region" description="Helical" evidence="23">
    <location>
        <begin position="1039"/>
        <end position="1060"/>
    </location>
</feature>
<comment type="subunit">
    <text evidence="22">Interacts with PDZD11. Interacts with SLC35G1 and STIM1. Interacts with calmodulin.</text>
</comment>
<evidence type="ECO:0000259" key="25">
    <source>
        <dbReference type="SMART" id="SM00831"/>
    </source>
</evidence>
<evidence type="ECO:0000256" key="16">
    <source>
        <dbReference type="ARBA" id="ARBA00023065"/>
    </source>
</evidence>
<comment type="caution">
    <text evidence="23">Lacks conserved residue(s) required for the propagation of feature annotation.</text>
</comment>
<evidence type="ECO:0000256" key="7">
    <source>
        <dbReference type="ARBA" id="ARBA00022723"/>
    </source>
</evidence>
<evidence type="ECO:0000256" key="15">
    <source>
        <dbReference type="ARBA" id="ARBA00022989"/>
    </source>
</evidence>
<dbReference type="FunFam" id="3.40.1110.10:FF:000002">
    <property type="entry name" value="Calcium-transporting ATPase"/>
    <property type="match status" value="1"/>
</dbReference>
<keyword evidence="17" id="KW-0969">Cilium</keyword>
<dbReference type="InterPro" id="IPR008250">
    <property type="entry name" value="ATPase_P-typ_transduc_dom_A_sf"/>
</dbReference>
<feature type="region of interest" description="Disordered" evidence="24">
    <location>
        <begin position="1171"/>
        <end position="1222"/>
    </location>
</feature>
<dbReference type="Proteomes" id="UP000515152">
    <property type="component" value="Chromosome 3"/>
</dbReference>
<evidence type="ECO:0000256" key="3">
    <source>
        <dbReference type="ARBA" id="ARBA00022475"/>
    </source>
</evidence>
<keyword evidence="15 23" id="KW-1133">Transmembrane helix</keyword>
<keyword evidence="4" id="KW-0597">Phosphoprotein</keyword>
<evidence type="ECO:0000256" key="4">
    <source>
        <dbReference type="ARBA" id="ARBA00022553"/>
    </source>
</evidence>
<keyword evidence="16 23" id="KW-0406">Ion transport</keyword>
<comment type="similarity">
    <text evidence="1 23">Belongs to the cation transport ATPase (P-type) (TC 3.A.3) family. Type IIB subfamily.</text>
</comment>
<evidence type="ECO:0000256" key="10">
    <source>
        <dbReference type="ARBA" id="ARBA00022840"/>
    </source>
</evidence>
<dbReference type="Pfam" id="PF00689">
    <property type="entry name" value="Cation_ATPase_C"/>
    <property type="match status" value="1"/>
</dbReference>
<dbReference type="InterPro" id="IPR006408">
    <property type="entry name" value="P-type_ATPase_IIB"/>
</dbReference>
<dbReference type="SFLD" id="SFLDG00002">
    <property type="entry name" value="C1.7:_P-type_atpase_like"/>
    <property type="match status" value="1"/>
</dbReference>
<evidence type="ECO:0000256" key="11">
    <source>
        <dbReference type="ARBA" id="ARBA00022842"/>
    </source>
</evidence>
<dbReference type="GO" id="GO:0005524">
    <property type="term" value="F:ATP binding"/>
    <property type="evidence" value="ECO:0007669"/>
    <property type="project" value="UniProtKB-KW"/>
</dbReference>
<keyword evidence="9 23" id="KW-0106">Calcium</keyword>
<dbReference type="GO" id="GO:0005516">
    <property type="term" value="F:calmodulin binding"/>
    <property type="evidence" value="ECO:0007669"/>
    <property type="project" value="UniProtKB-KW"/>
</dbReference>
<feature type="compositionally biased region" description="Polar residues" evidence="24">
    <location>
        <begin position="1191"/>
        <end position="1200"/>
    </location>
</feature>
<dbReference type="Gene3D" id="3.40.1110.10">
    <property type="entry name" value="Calcium-transporting ATPase, cytoplasmic domain N"/>
    <property type="match status" value="1"/>
</dbReference>
<dbReference type="GO" id="GO:0046872">
    <property type="term" value="F:metal ion binding"/>
    <property type="evidence" value="ECO:0007669"/>
    <property type="project" value="UniProtKB-KW"/>
</dbReference>
<accession>A0A6P3WG46</accession>
<keyword evidence="11" id="KW-0460">Magnesium</keyword>
<dbReference type="InterPro" id="IPR018303">
    <property type="entry name" value="ATPase_P-typ_P_site"/>
</dbReference>
<dbReference type="Pfam" id="PF00690">
    <property type="entry name" value="Cation_ATPase_N"/>
    <property type="match status" value="1"/>
</dbReference>
<evidence type="ECO:0000256" key="13">
    <source>
        <dbReference type="ARBA" id="ARBA00022860"/>
    </source>
</evidence>
<feature type="transmembrane region" description="Helical" evidence="23">
    <location>
        <begin position="931"/>
        <end position="948"/>
    </location>
</feature>
<evidence type="ECO:0000256" key="19">
    <source>
        <dbReference type="ARBA" id="ARBA00023273"/>
    </source>
</evidence>
<dbReference type="KEGG" id="char:105913441"/>
<evidence type="ECO:0000256" key="22">
    <source>
        <dbReference type="ARBA" id="ARBA00062373"/>
    </source>
</evidence>
<dbReference type="InterPro" id="IPR059000">
    <property type="entry name" value="ATPase_P-type_domA"/>
</dbReference>
<feature type="compositionally biased region" description="Basic and acidic residues" evidence="24">
    <location>
        <begin position="308"/>
        <end position="332"/>
    </location>
</feature>
<evidence type="ECO:0000256" key="9">
    <source>
        <dbReference type="ARBA" id="ARBA00022837"/>
    </source>
</evidence>
<protein>
    <recommendedName>
        <fullName evidence="23">Calcium-transporting ATPase</fullName>
        <ecNumber evidence="23">7.2.2.10</ecNumber>
    </recommendedName>
</protein>
<sequence length="1222" mass="135910">MAKNSHRGSKHAKAAEANHDTDFSCSLTELRSLMELRGPEGLQRIQETYGDVPGLCTRLKTSPVDGLTGNSEDINTRIEEFGKNVIPPKKPKTFLQLVWEALQDVTLIILEVAAIISLCLSFYRPPGAERENCGRAAGGVEDEGEADAGWIEGAAILLSVCVVVLVTAFNDWSKEKQFRGLQNRIEQEQRFTVVRGGQVIQILVSDIVVGDVAQVKYGDLLPADGVLIQGNDLKIDESSLTGESDHVKKTLDKDPMMLSGTHVMEGSGKMLVTAVGVNSQTGIIFTLLGAEDDDDDDDSEEKERKKKEKEEKKKEKERKMKEKRDKKSKDGVEMQPLNNEDGTEGEEKKKTNLSKKEKSVLQGKLTKLAVQIGKAGLLMSGVTVIILITLFMVDTFWIQGLPWIKECTPVYIQFCVKFFIIGVTVLVVAVPEGLPLAVTISLAYSVKKMMKDNNLVRHLDACETMGNATAICSDKTGTLTMNRMTVVQIDIAGRHYKKVPEPDLIPGSIMDLLITGIGINCAYTTKIMSPEKDGGLPRQVGNKTECALLGLVMDLRRDYQPIRNEYPEEKLYKVYTFNSVRKSMSTVIKRYDGGYRMYSKGASEILLKKCCRVLTDAGEPKTFKPRDRDDMVKSVIEPMASEGLRTICLAYRDFAASEGEPDWDNETDILTALTCICVVGIEDPVRPEVPDAIKRCQRAGITVRMVTGDNINTARAIATKCGILNPGDDFLCIEGKEFNRRIRNELGEIEQERLDKVWPKLRVLARSSPTDKHTLVKGIIDSTVLEQRQVVAVTGDGTNDGPALKKADVGFAMGIAGTDVAKEASDIILTDDNFSSIVKAVMWGRNVYDSISKFLQFQLTVNVVAVIVAFTGACITQDSPLKAVQMLWVNLIMDTFASLALATEPPTESLLLRKPYGRNKPLISRTMMKNILGHAVYQLTIIFTLLFAGEKIFNIDSGRNAPLHAPPSEHYTIVFNTFVMMQLFNEINARKIHGERNVFEGIFNNYIFCSIVFGTFIIQIVIVQFGGKPFSCVSLSMDQWLWCVFLGFGCLLWGQVVTTIPTSRLKFLKTAGHGTQKDDIPEEEMEEFDDLDEIDHAEMEMRHGQVLWCRGLNRIQTQIRVVNAFRSENMSPYEGLETPESRNSIHNFMNHPDFRIGDSEPQIPLIDDINLEEDTAPTKRNTVPPLPKLPTSPNQNNNATERLPHLIPQTPGSPLHSLETSL</sequence>
<keyword evidence="26" id="KW-1185">Reference proteome</keyword>
<dbReference type="InterPro" id="IPR006068">
    <property type="entry name" value="ATPase_P-typ_cation-transptr_C"/>
</dbReference>
<dbReference type="InterPro" id="IPR023298">
    <property type="entry name" value="ATPase_P-typ_TM_dom_sf"/>
</dbReference>
<evidence type="ECO:0000256" key="1">
    <source>
        <dbReference type="ARBA" id="ARBA00006124"/>
    </source>
</evidence>
<name>A0A6P3WG46_CLUHA</name>
<evidence type="ECO:0000313" key="27">
    <source>
        <dbReference type="RefSeq" id="XP_012697962.1"/>
    </source>
</evidence>
<feature type="transmembrane region" description="Helical" evidence="23">
    <location>
        <begin position="377"/>
        <end position="398"/>
    </location>
</feature>
<feature type="transmembrane region" description="Helical" evidence="23">
    <location>
        <begin position="105"/>
        <end position="123"/>
    </location>
</feature>
<dbReference type="AlphaFoldDB" id="A0A6P3WG46"/>
<dbReference type="GO" id="GO:0030165">
    <property type="term" value="F:PDZ domain binding"/>
    <property type="evidence" value="ECO:0007669"/>
    <property type="project" value="TreeGrafter"/>
</dbReference>
<dbReference type="InterPro" id="IPR004014">
    <property type="entry name" value="ATPase_P-typ_cation-transptr_N"/>
</dbReference>
<feature type="transmembrane region" description="Helical" evidence="23">
    <location>
        <begin position="1006"/>
        <end position="1027"/>
    </location>
</feature>
<feature type="compositionally biased region" description="Basic and acidic residues" evidence="24">
    <location>
        <begin position="345"/>
        <end position="355"/>
    </location>
</feature>
<evidence type="ECO:0000256" key="21">
    <source>
        <dbReference type="ARBA" id="ARBA00060429"/>
    </source>
</evidence>
<dbReference type="Gene3D" id="1.20.1110.10">
    <property type="entry name" value="Calcium-transporting ATPase, transmembrane domain"/>
    <property type="match status" value="3"/>
</dbReference>
<keyword evidence="12" id="KW-0282">Flagellum</keyword>
<dbReference type="GO" id="GO:0016887">
    <property type="term" value="F:ATP hydrolysis activity"/>
    <property type="evidence" value="ECO:0007669"/>
    <property type="project" value="InterPro"/>
</dbReference>
<keyword evidence="8 23" id="KW-0547">Nucleotide-binding</keyword>
<dbReference type="Pfam" id="PF12424">
    <property type="entry name" value="ATP_Ca_trans_C"/>
    <property type="match status" value="1"/>
</dbReference>
<dbReference type="SUPFAM" id="SSF81653">
    <property type="entry name" value="Calcium ATPase, transduction domain A"/>
    <property type="match status" value="1"/>
</dbReference>
<dbReference type="OrthoDB" id="116380at2759"/>
<evidence type="ECO:0000256" key="23">
    <source>
        <dbReference type="RuleBase" id="RU361146"/>
    </source>
</evidence>
<dbReference type="Gene3D" id="2.70.150.10">
    <property type="entry name" value="Calcium-transporting ATPase, cytoplasmic transduction domain A"/>
    <property type="match status" value="1"/>
</dbReference>
<keyword evidence="7" id="KW-0479">Metal-binding</keyword>
<dbReference type="SUPFAM" id="SSF81660">
    <property type="entry name" value="Metal cation-transporting ATPase, ATP-binding domain N"/>
    <property type="match status" value="1"/>
</dbReference>
<dbReference type="InterPro" id="IPR036412">
    <property type="entry name" value="HAD-like_sf"/>
</dbReference>
<evidence type="ECO:0000256" key="8">
    <source>
        <dbReference type="ARBA" id="ARBA00022741"/>
    </source>
</evidence>
<dbReference type="Pfam" id="PF13246">
    <property type="entry name" value="Cation_ATPase"/>
    <property type="match status" value="1"/>
</dbReference>
<keyword evidence="5 23" id="KW-0109">Calcium transport</keyword>
<evidence type="ECO:0000313" key="26">
    <source>
        <dbReference type="Proteomes" id="UP000515152"/>
    </source>
</evidence>
<dbReference type="PROSITE" id="PS00154">
    <property type="entry name" value="ATPASE_E1_E2"/>
    <property type="match status" value="1"/>
</dbReference>
<dbReference type="GeneID" id="105913441"/>
<evidence type="ECO:0000256" key="24">
    <source>
        <dbReference type="SAM" id="MobiDB-lite"/>
    </source>
</evidence>
<keyword evidence="13" id="KW-0112">Calmodulin-binding</keyword>
<dbReference type="SUPFAM" id="SSF81665">
    <property type="entry name" value="Calcium ATPase, transmembrane domain M"/>
    <property type="match status" value="1"/>
</dbReference>
<dbReference type="GO" id="GO:0051480">
    <property type="term" value="P:regulation of cytosolic calcium ion concentration"/>
    <property type="evidence" value="ECO:0007669"/>
    <property type="project" value="TreeGrafter"/>
</dbReference>
<dbReference type="SUPFAM" id="SSF56784">
    <property type="entry name" value="HAD-like"/>
    <property type="match status" value="1"/>
</dbReference>
<keyword evidence="10 23" id="KW-0067">ATP-binding</keyword>
<feature type="compositionally biased region" description="Acidic residues" evidence="24">
    <location>
        <begin position="290"/>
        <end position="300"/>
    </location>
</feature>
<dbReference type="SFLD" id="SFLDF00027">
    <property type="entry name" value="p-type_atpase"/>
    <property type="match status" value="1"/>
</dbReference>
<dbReference type="InterPro" id="IPR023299">
    <property type="entry name" value="ATPase_P-typ_cyto_dom_N"/>
</dbReference>
<evidence type="ECO:0000256" key="17">
    <source>
        <dbReference type="ARBA" id="ARBA00023069"/>
    </source>
</evidence>
<dbReference type="FunFam" id="1.20.1110.10:FF:000002">
    <property type="entry name" value="Calcium-transporting ATPase"/>
    <property type="match status" value="1"/>
</dbReference>
<feature type="transmembrane region" description="Helical" evidence="23">
    <location>
        <begin position="418"/>
        <end position="444"/>
    </location>
</feature>
<dbReference type="Gene3D" id="3.40.50.1000">
    <property type="entry name" value="HAD superfamily/HAD-like"/>
    <property type="match status" value="1"/>
</dbReference>
<comment type="function">
    <text evidence="23">Catalyzes the hydrolysis of ATP coupled with the transport of calcium.</text>
</comment>
<dbReference type="SMART" id="SM00831">
    <property type="entry name" value="Cation_ATPase_N"/>
    <property type="match status" value="1"/>
</dbReference>
<keyword evidence="3" id="KW-1003">Cell membrane</keyword>
<evidence type="ECO:0000256" key="20">
    <source>
        <dbReference type="ARBA" id="ARBA00048694"/>
    </source>
</evidence>
<dbReference type="FunFam" id="1.20.1110.10:FF:000011">
    <property type="entry name" value="Calcium-transporting ATPase"/>
    <property type="match status" value="1"/>
</dbReference>
<keyword evidence="18 23" id="KW-0472">Membrane</keyword>
<evidence type="ECO:0000256" key="2">
    <source>
        <dbReference type="ARBA" id="ARBA00022448"/>
    </source>
</evidence>
<dbReference type="PANTHER" id="PTHR24093">
    <property type="entry name" value="CATION TRANSPORTING ATPASE"/>
    <property type="match status" value="1"/>
</dbReference>